<dbReference type="Gene3D" id="3.30.300.30">
    <property type="match status" value="1"/>
</dbReference>
<evidence type="ECO:0000256" key="7">
    <source>
        <dbReference type="ARBA" id="ARBA00022692"/>
    </source>
</evidence>
<proteinExistence type="inferred from homology"/>
<dbReference type="OrthoDB" id="8554211at2"/>
<keyword evidence="7 14" id="KW-0812">Transmembrane</keyword>
<dbReference type="InterPro" id="IPR013556">
    <property type="entry name" value="Flag_M-ring_C"/>
</dbReference>
<dbReference type="GO" id="GO:0071973">
    <property type="term" value="P:bacterial-type flagellum-dependent cell motility"/>
    <property type="evidence" value="ECO:0007669"/>
    <property type="project" value="InterPro"/>
</dbReference>
<evidence type="ECO:0000259" key="16">
    <source>
        <dbReference type="Pfam" id="PF08345"/>
    </source>
</evidence>
<evidence type="ECO:0000256" key="11">
    <source>
        <dbReference type="ARBA" id="ARBA00025936"/>
    </source>
</evidence>
<evidence type="ECO:0000256" key="6">
    <source>
        <dbReference type="ARBA" id="ARBA00022475"/>
    </source>
</evidence>
<gene>
    <name evidence="17" type="primary">fliF</name>
    <name evidence="17" type="ORF">D9V59_00345</name>
</gene>
<dbReference type="InterPro" id="IPR000067">
    <property type="entry name" value="FlgMring_FliF"/>
</dbReference>
<dbReference type="GO" id="GO:0003774">
    <property type="term" value="F:cytoskeletal motor activity"/>
    <property type="evidence" value="ECO:0007669"/>
    <property type="project" value="InterPro"/>
</dbReference>
<keyword evidence="9 14" id="KW-0472">Membrane</keyword>
<dbReference type="RefSeq" id="WP_158363990.1">
    <property type="nucleotide sequence ID" value="NZ_CP034900.1"/>
</dbReference>
<dbReference type="EMBL" id="CP034900">
    <property type="protein sequence ID" value="QCI15767.1"/>
    <property type="molecule type" value="Genomic_DNA"/>
</dbReference>
<evidence type="ECO:0000256" key="14">
    <source>
        <dbReference type="SAM" id="Phobius"/>
    </source>
</evidence>
<name>A0A4D6XK31_9GAMM</name>
<dbReference type="Pfam" id="PF08345">
    <property type="entry name" value="YscJ_FliF_C"/>
    <property type="match status" value="1"/>
</dbReference>
<keyword evidence="17" id="KW-0969">Cilium</keyword>
<evidence type="ECO:0000256" key="13">
    <source>
        <dbReference type="SAM" id="MobiDB-lite"/>
    </source>
</evidence>
<evidence type="ECO:0000256" key="3">
    <source>
        <dbReference type="ARBA" id="ARBA00004651"/>
    </source>
</evidence>
<comment type="similarity">
    <text evidence="4 12">Belongs to the FliF family.</text>
</comment>
<organism evidence="17 18">
    <name type="scientific">Buchnera aphidicola</name>
    <name type="common">Artemisaphis artemisicola</name>
    <dbReference type="NCBI Taxonomy" id="1241836"/>
    <lineage>
        <taxon>Bacteria</taxon>
        <taxon>Pseudomonadati</taxon>
        <taxon>Pseudomonadota</taxon>
        <taxon>Gammaproteobacteria</taxon>
        <taxon>Enterobacterales</taxon>
        <taxon>Erwiniaceae</taxon>
        <taxon>Buchnera</taxon>
    </lineage>
</organism>
<reference evidence="17 18" key="2">
    <citation type="submission" date="2019-05" db="EMBL/GenBank/DDBJ databases">
        <title>Genome evolution of the obligate endosymbiont Buchnera aphidicola.</title>
        <authorList>
            <person name="Moran N.A."/>
        </authorList>
    </citation>
    <scope>NUCLEOTIDE SEQUENCE [LARGE SCALE GENOMIC DNA]</scope>
    <source>
        <strain evidence="17 18">Aar</strain>
    </source>
</reference>
<reference evidence="17 18" key="1">
    <citation type="submission" date="2018-12" db="EMBL/GenBank/DDBJ databases">
        <authorList>
            <person name="Chong R.A."/>
        </authorList>
    </citation>
    <scope>NUCLEOTIDE SEQUENCE [LARGE SCALE GENOMIC DNA]</scope>
    <source>
        <strain evidence="17 18">Aar</strain>
    </source>
</reference>
<keyword evidence="17" id="KW-0966">Cell projection</keyword>
<evidence type="ECO:0000256" key="8">
    <source>
        <dbReference type="ARBA" id="ARBA00022989"/>
    </source>
</evidence>
<dbReference type="Pfam" id="PF01514">
    <property type="entry name" value="YscJ_FliF"/>
    <property type="match status" value="1"/>
</dbReference>
<evidence type="ECO:0000256" key="12">
    <source>
        <dbReference type="PIRNR" id="PIRNR004862"/>
    </source>
</evidence>
<keyword evidence="17" id="KW-0282">Flagellum</keyword>
<accession>A0A4D6XK31</accession>
<evidence type="ECO:0000256" key="9">
    <source>
        <dbReference type="ARBA" id="ARBA00023136"/>
    </source>
</evidence>
<dbReference type="InterPro" id="IPR006182">
    <property type="entry name" value="FliF_N_dom"/>
</dbReference>
<dbReference type="Proteomes" id="UP000298654">
    <property type="component" value="Chromosome"/>
</dbReference>
<sequence>MNFSAIEDSVLEETKKFNNLLPRFLKNSRILIILLIVAVITAVSVSIWIKNPEYEVLYNHLSNEDSSAVINQLNQMQIPYKFTDISGQISVPKNKVYDIRLKLAEKNIPRGDGIGFELLDKAKFGASQFNEEINYHRALEGELARTIQRINVVKSARIHIAFPKSSLFLEDKKKSSASVVLELQPGRFLNSDQINAILHLIASSIPNLSVKNITIVDQLGTLLNQPSLGYNQINNSKFKYVEEIESRYSNRIKNILEPLLGKGNIYAQVTAQIDFNAQEKTQEKYSPNTNHNNQSIRSHQTSVHDQIEQESKKVIMPNSLSNSDSNNIYFNKKSLNNNQYKNNLNSVKDKEISVKDKETKNNNNNNSSSSNINYDNTINYELNHSVSHTKMNIGEIKRLSAAVIVNFIKDKNGKYVPLSADKIENIKNLIREAMGYSKSRRDSIHLVNESFAQYKNNMPVKLNNLNTFNLSECLFTYSPWFFSFLLLLILLKKYICPFSKNDNCRTQSIKNQKERIEKNIEKYNLEKNNDVEHNITQVNVQNNVNKDKLIDQISNISNENPRTIALIIRQWMSDKI</sequence>
<evidence type="ECO:0000256" key="4">
    <source>
        <dbReference type="ARBA" id="ARBA00007971"/>
    </source>
</evidence>
<keyword evidence="10 12" id="KW-0975">Bacterial flagellum</keyword>
<feature type="compositionally biased region" description="Polar residues" evidence="13">
    <location>
        <begin position="282"/>
        <end position="304"/>
    </location>
</feature>
<dbReference type="PIRSF" id="PIRSF004862">
    <property type="entry name" value="FliF"/>
    <property type="match status" value="1"/>
</dbReference>
<feature type="region of interest" description="Disordered" evidence="13">
    <location>
        <begin position="282"/>
        <end position="307"/>
    </location>
</feature>
<comment type="function">
    <text evidence="1 12">The M ring may be actively involved in energy transduction.</text>
</comment>
<dbReference type="InterPro" id="IPR043427">
    <property type="entry name" value="YscJ/FliF"/>
</dbReference>
<evidence type="ECO:0000313" key="17">
    <source>
        <dbReference type="EMBL" id="QCI15767.1"/>
    </source>
</evidence>
<comment type="subcellular location">
    <subcellularLocation>
        <location evidence="2 12">Bacterial flagellum basal body</location>
    </subcellularLocation>
    <subcellularLocation>
        <location evidence="3">Cell membrane</location>
        <topology evidence="3">Multi-pass membrane protein</topology>
    </subcellularLocation>
</comment>
<dbReference type="PRINTS" id="PR01009">
    <property type="entry name" value="FLGMRINGFLIF"/>
</dbReference>
<feature type="transmembrane region" description="Helical" evidence="14">
    <location>
        <begin position="30"/>
        <end position="49"/>
    </location>
</feature>
<comment type="subunit">
    <text evidence="11">The basal body constitutes a major portion of the flagellar organelle and consists of four rings (L,P,S, and M) mounted on a central rod. The M ring is integral to the inner membrane of the cell and may be connected to the flagellar rod via the S ring. The S (supramembrane ring) lies just distal to the M ring. The L and P rings lie in the outer membrane and the periplasmic space, respectively.</text>
</comment>
<keyword evidence="8 14" id="KW-1133">Transmembrane helix</keyword>
<feature type="domain" description="Flagellar M-ring C-terminal" evidence="16">
    <location>
        <begin position="256"/>
        <end position="451"/>
    </location>
</feature>
<dbReference type="PANTHER" id="PTHR30046">
    <property type="entry name" value="FLAGELLAR M-RING PROTEIN"/>
    <property type="match status" value="1"/>
</dbReference>
<evidence type="ECO:0000313" key="18">
    <source>
        <dbReference type="Proteomes" id="UP000298654"/>
    </source>
</evidence>
<dbReference type="GO" id="GO:0005886">
    <property type="term" value="C:plasma membrane"/>
    <property type="evidence" value="ECO:0007669"/>
    <property type="project" value="UniProtKB-SubCell"/>
</dbReference>
<evidence type="ECO:0000259" key="15">
    <source>
        <dbReference type="Pfam" id="PF01514"/>
    </source>
</evidence>
<feature type="domain" description="Flagellar M-ring N-terminal" evidence="15">
    <location>
        <begin position="50"/>
        <end position="225"/>
    </location>
</feature>
<evidence type="ECO:0000256" key="5">
    <source>
        <dbReference type="ARBA" id="ARBA00017949"/>
    </source>
</evidence>
<dbReference type="AlphaFoldDB" id="A0A4D6XK31"/>
<evidence type="ECO:0000256" key="10">
    <source>
        <dbReference type="ARBA" id="ARBA00023143"/>
    </source>
</evidence>
<evidence type="ECO:0000256" key="2">
    <source>
        <dbReference type="ARBA" id="ARBA00004117"/>
    </source>
</evidence>
<evidence type="ECO:0000256" key="1">
    <source>
        <dbReference type="ARBA" id="ARBA00003820"/>
    </source>
</evidence>
<dbReference type="NCBIfam" id="TIGR00206">
    <property type="entry name" value="fliF"/>
    <property type="match status" value="1"/>
</dbReference>
<dbReference type="InterPro" id="IPR045851">
    <property type="entry name" value="AMP-bd_C_sf"/>
</dbReference>
<keyword evidence="6" id="KW-1003">Cell membrane</keyword>
<protein>
    <recommendedName>
        <fullName evidence="5 12">Flagellar M-ring protein</fullName>
    </recommendedName>
</protein>
<dbReference type="PANTHER" id="PTHR30046:SF0">
    <property type="entry name" value="FLAGELLAR M-RING PROTEIN"/>
    <property type="match status" value="1"/>
</dbReference>
<dbReference type="GO" id="GO:0009431">
    <property type="term" value="C:bacterial-type flagellum basal body, MS ring"/>
    <property type="evidence" value="ECO:0007669"/>
    <property type="project" value="InterPro"/>
</dbReference>